<dbReference type="InterPro" id="IPR027417">
    <property type="entry name" value="P-loop_NTPase"/>
</dbReference>
<comment type="subcellular location">
    <subcellularLocation>
        <location evidence="1">Nucleus</location>
    </subcellularLocation>
</comment>
<keyword evidence="3 11" id="KW-0547">Nucleotide-binding</keyword>
<keyword evidence="9" id="KW-0539">Nucleus</keyword>
<comment type="caution">
    <text evidence="14">The sequence shown here is derived from an EMBL/GenBank/DDBJ whole genome shotgun (WGS) entry which is preliminary data.</text>
</comment>
<protein>
    <submittedName>
        <fullName evidence="14">Extra-large guanine nucleotide-binding protein 2</fullName>
    </submittedName>
</protein>
<keyword evidence="6" id="KW-0106">Calcium</keyword>
<evidence type="ECO:0000256" key="3">
    <source>
        <dbReference type="ARBA" id="ARBA00022741"/>
    </source>
</evidence>
<feature type="binding site" evidence="11">
    <location>
        <begin position="780"/>
        <end position="783"/>
    </location>
    <ligand>
        <name>GTP</name>
        <dbReference type="ChEBI" id="CHEBI:37565"/>
    </ligand>
</feature>
<feature type="binding site" evidence="12">
    <location>
        <position position="504"/>
    </location>
    <ligand>
        <name>Mg(2+)</name>
        <dbReference type="ChEBI" id="CHEBI:18420"/>
    </ligand>
</feature>
<dbReference type="GO" id="GO:0003924">
    <property type="term" value="F:GTPase activity"/>
    <property type="evidence" value="ECO:0007669"/>
    <property type="project" value="UniProtKB-ARBA"/>
</dbReference>
<dbReference type="GO" id="GO:0007165">
    <property type="term" value="P:signal transduction"/>
    <property type="evidence" value="ECO:0007669"/>
    <property type="project" value="UniProtKB-KW"/>
</dbReference>
<feature type="compositionally biased region" description="Basic and acidic residues" evidence="13">
    <location>
        <begin position="203"/>
        <end position="213"/>
    </location>
</feature>
<evidence type="ECO:0000256" key="6">
    <source>
        <dbReference type="ARBA" id="ARBA00022837"/>
    </source>
</evidence>
<dbReference type="EMBL" id="JAVIJP010000077">
    <property type="protein sequence ID" value="KAL3618796.1"/>
    <property type="molecule type" value="Genomic_DNA"/>
</dbReference>
<evidence type="ECO:0000256" key="7">
    <source>
        <dbReference type="ARBA" id="ARBA00023134"/>
    </source>
</evidence>
<keyword evidence="15" id="KW-1185">Reference proteome</keyword>
<reference evidence="15" key="1">
    <citation type="journal article" date="2024" name="IScience">
        <title>Strigolactones Initiate the Formation of Haustorium-like Structures in Castilleja.</title>
        <authorList>
            <person name="Buerger M."/>
            <person name="Peterson D."/>
            <person name="Chory J."/>
        </authorList>
    </citation>
    <scope>NUCLEOTIDE SEQUENCE [LARGE SCALE GENOMIC DNA]</scope>
</reference>
<dbReference type="AlphaFoldDB" id="A0ABD3BNV9"/>
<dbReference type="PANTHER" id="PTHR36486">
    <property type="entry name" value="OS01G0977800 PROTEIN"/>
    <property type="match status" value="1"/>
</dbReference>
<dbReference type="SUPFAM" id="SSF57903">
    <property type="entry name" value="FYVE/PHD zinc finger"/>
    <property type="match status" value="1"/>
</dbReference>
<dbReference type="FunFam" id="3.40.50.300:FF:000692">
    <property type="entry name" value="Guanine nucleotide-binding protein subunit alpha"/>
    <property type="match status" value="1"/>
</dbReference>
<feature type="region of interest" description="Disordered" evidence="13">
    <location>
        <begin position="1"/>
        <end position="21"/>
    </location>
</feature>
<feature type="compositionally biased region" description="Polar residues" evidence="13">
    <location>
        <begin position="161"/>
        <end position="178"/>
    </location>
</feature>
<keyword evidence="8" id="KW-0807">Transducer</keyword>
<evidence type="ECO:0000313" key="14">
    <source>
        <dbReference type="EMBL" id="KAL3618796.1"/>
    </source>
</evidence>
<evidence type="ECO:0000256" key="12">
    <source>
        <dbReference type="PIRSR" id="PIRSR601019-2"/>
    </source>
</evidence>
<proteinExistence type="inferred from homology"/>
<keyword evidence="2 12" id="KW-0479">Metal-binding</keyword>
<dbReference type="Gene3D" id="3.40.50.300">
    <property type="entry name" value="P-loop containing nucleotide triphosphate hydrolases"/>
    <property type="match status" value="1"/>
</dbReference>
<evidence type="ECO:0000256" key="5">
    <source>
        <dbReference type="ARBA" id="ARBA00022833"/>
    </source>
</evidence>
<keyword evidence="7 11" id="KW-0342">GTP-binding</keyword>
<evidence type="ECO:0000256" key="11">
    <source>
        <dbReference type="PIRSR" id="PIRSR601019-1"/>
    </source>
</evidence>
<keyword evidence="4" id="KW-0863">Zinc-finger</keyword>
<accession>A0ABD3BNV9</accession>
<evidence type="ECO:0000256" key="1">
    <source>
        <dbReference type="ARBA" id="ARBA00004123"/>
    </source>
</evidence>
<dbReference type="PROSITE" id="PS51882">
    <property type="entry name" value="G_ALPHA"/>
    <property type="match status" value="1"/>
</dbReference>
<evidence type="ECO:0000256" key="4">
    <source>
        <dbReference type="ARBA" id="ARBA00022771"/>
    </source>
</evidence>
<dbReference type="Pfam" id="PF00503">
    <property type="entry name" value="G-alpha"/>
    <property type="match status" value="1"/>
</dbReference>
<evidence type="ECO:0000256" key="2">
    <source>
        <dbReference type="ARBA" id="ARBA00022723"/>
    </source>
</evidence>
<evidence type="ECO:0000256" key="13">
    <source>
        <dbReference type="SAM" id="MobiDB-lite"/>
    </source>
</evidence>
<dbReference type="SUPFAM" id="SSF52540">
    <property type="entry name" value="P-loop containing nucleoside triphosphate hydrolases"/>
    <property type="match status" value="1"/>
</dbReference>
<dbReference type="CDD" id="cd00066">
    <property type="entry name" value="G-alpha"/>
    <property type="match status" value="1"/>
</dbReference>
<dbReference type="GO" id="GO:0005525">
    <property type="term" value="F:GTP binding"/>
    <property type="evidence" value="ECO:0007669"/>
    <property type="project" value="UniProtKB-KW"/>
</dbReference>
<gene>
    <name evidence="14" type="primary">XLG2</name>
    <name evidence="14" type="ORF">CASFOL_037319</name>
</gene>
<name>A0ABD3BNV9_9LAMI</name>
<dbReference type="FunFam" id="1.10.400.10:FF:000005">
    <property type="entry name" value="Extra-large guanine nucleotide-binding protein 3"/>
    <property type="match status" value="1"/>
</dbReference>
<dbReference type="InterPro" id="IPR011011">
    <property type="entry name" value="Znf_FYVE_PHD"/>
</dbReference>
<evidence type="ECO:0000256" key="10">
    <source>
        <dbReference type="ARBA" id="ARBA00060880"/>
    </source>
</evidence>
<dbReference type="Gene3D" id="1.10.400.10">
    <property type="entry name" value="GI Alpha 1, domain 2-like"/>
    <property type="match status" value="1"/>
</dbReference>
<dbReference type="InterPro" id="IPR001019">
    <property type="entry name" value="Gprotein_alpha_su"/>
</dbReference>
<dbReference type="SUPFAM" id="SSF47895">
    <property type="entry name" value="Transducin (alpha subunit), insertion domain"/>
    <property type="match status" value="1"/>
</dbReference>
<dbReference type="GO" id="GO:0005634">
    <property type="term" value="C:nucleus"/>
    <property type="evidence" value="ECO:0007669"/>
    <property type="project" value="UniProtKB-SubCell"/>
</dbReference>
<dbReference type="InterPro" id="IPR053057">
    <property type="entry name" value="XLG_GTP-binding"/>
</dbReference>
<evidence type="ECO:0000313" key="15">
    <source>
        <dbReference type="Proteomes" id="UP001632038"/>
    </source>
</evidence>
<comment type="similarity">
    <text evidence="10">Belongs to the G-alpha family. XLG subfamily.</text>
</comment>
<keyword evidence="12" id="KW-0460">Magnesium</keyword>
<dbReference type="SMART" id="SM00275">
    <property type="entry name" value="G_alpha"/>
    <property type="match status" value="1"/>
</dbReference>
<dbReference type="Proteomes" id="UP001632038">
    <property type="component" value="Unassembled WGS sequence"/>
</dbReference>
<organism evidence="14 15">
    <name type="scientific">Castilleja foliolosa</name>
    <dbReference type="NCBI Taxonomy" id="1961234"/>
    <lineage>
        <taxon>Eukaryota</taxon>
        <taxon>Viridiplantae</taxon>
        <taxon>Streptophyta</taxon>
        <taxon>Embryophyta</taxon>
        <taxon>Tracheophyta</taxon>
        <taxon>Spermatophyta</taxon>
        <taxon>Magnoliopsida</taxon>
        <taxon>eudicotyledons</taxon>
        <taxon>Gunneridae</taxon>
        <taxon>Pentapetalae</taxon>
        <taxon>asterids</taxon>
        <taxon>lamiids</taxon>
        <taxon>Lamiales</taxon>
        <taxon>Orobanchaceae</taxon>
        <taxon>Pedicularideae</taxon>
        <taxon>Castillejinae</taxon>
        <taxon>Castilleja</taxon>
    </lineage>
</organism>
<keyword evidence="5" id="KW-0862">Zinc</keyword>
<dbReference type="InterPro" id="IPR011025">
    <property type="entry name" value="GproteinA_insert"/>
</dbReference>
<dbReference type="PRINTS" id="PR00318">
    <property type="entry name" value="GPROTEINA"/>
</dbReference>
<evidence type="ECO:0000256" key="8">
    <source>
        <dbReference type="ARBA" id="ARBA00023224"/>
    </source>
</evidence>
<sequence>MTSMSRSILPGSSARTEDPDDDYNVNYSLAIEYKGPPVSRDIPRVVPIDVRRIPTASIAASAVVMKNFSLPIIQPILKSDQSSKKSSGELNSDSGGHFSSLGSSVRVHYSRKSENAAQASTSSGTSGFFDCRADSVSVDDESKSKSGVLYHDVDDLDDESNSYFSCTKSRPQQLSSQDDGVADEPSPSNRDNRVPAVTFRELPSSKHDSDYDDRLEMYPERPVVPNDGKKGLCYKCGKTNRFSEREICIVCGAKYCRKCVLRAMGCMPEGRKCITCIGYRIDESKRGSLGKCSRMLKKLLNDDVMKRIMSAELSCEVNQLPPHLIYVNGKPLSIEELVSLQSCLNPPKKLKPGKYWYDKVSGFWGKDGEKPSQIISPQLALGYQILQGASNGDTNVVINNREITKPELWMLQAAGINCEGNPHFWVTADGSCQHEGMKNVLGNLWERKRVKLLCAALCLPYPSDTSNAGGGDVDNDKDKDIINMPEHKTMNKILLVGCDQSGTSTIFKQAKTVYGVPFSADEKQNIKFMIQRNVYHYLCILLEGHARFEEEFFIEMRRQRAEEPGPSDYSEQFDESNIYSFTPRLKAFSDWLLQVMISGNLEVIFPAATREYSPLVVELWKDKAFQATYKRRNELLALPRVANYFLDRAVEISRTDYEPSEMDILYAEGVTSSNAVVSMEFYFPEPSRDGYMESSNYNSPPICYQLIRVNANSLGENCKWLTMFEDVDLVVYCVSLTDYDEYHEDINGVRTNKMLTTKMLFESIVTHETFAGKEFHVVLNKFDLLEEMIERVPLSQCVWFEDFHPVMSGSNNNSPLAQRAFHYIAVKFKRLFEALTERKLFVSRTTGLEPDSVDRALKYCREIMKWSDEIQTVSANEWSSESMEPSTSV</sequence>
<dbReference type="GO" id="GO:0008270">
    <property type="term" value="F:zinc ion binding"/>
    <property type="evidence" value="ECO:0007669"/>
    <property type="project" value="UniProtKB-KW"/>
</dbReference>
<evidence type="ECO:0000256" key="9">
    <source>
        <dbReference type="ARBA" id="ARBA00023242"/>
    </source>
</evidence>
<feature type="region of interest" description="Disordered" evidence="13">
    <location>
        <begin position="161"/>
        <end position="213"/>
    </location>
</feature>
<dbReference type="PANTHER" id="PTHR36486:SF4">
    <property type="entry name" value="PH DOMAIN-CONTAINING PROTEIN"/>
    <property type="match status" value="1"/>
</dbReference>
<feature type="binding site" evidence="12">
    <location>
        <position position="673"/>
    </location>
    <ligand>
        <name>Mg(2+)</name>
        <dbReference type="ChEBI" id="CHEBI:18420"/>
    </ligand>
</feature>